<dbReference type="Pfam" id="PF16887">
    <property type="entry name" value="DUF5081"/>
    <property type="match status" value="1"/>
</dbReference>
<dbReference type="Proteomes" id="UP000184386">
    <property type="component" value="Unassembled WGS sequence"/>
</dbReference>
<reference evidence="1 2" key="1">
    <citation type="submission" date="2016-11" db="EMBL/GenBank/DDBJ databases">
        <authorList>
            <person name="Jaros S."/>
            <person name="Januszkiewicz K."/>
            <person name="Wedrychowicz H."/>
        </authorList>
    </citation>
    <scope>NUCLEOTIDE SEQUENCE [LARGE SCALE GENOMIC DNA]</scope>
    <source>
        <strain evidence="1 2">DSM 15929</strain>
    </source>
</reference>
<accession>A0A1M6ULS7</accession>
<protein>
    <submittedName>
        <fullName evidence="1">Uncharacterized protein</fullName>
    </submittedName>
</protein>
<dbReference type="AlphaFoldDB" id="A0A1M6ULS7"/>
<name>A0A1M6ULS7_9FIRM</name>
<gene>
    <name evidence="1" type="ORF">SAMN02745136_03149</name>
</gene>
<evidence type="ECO:0000313" key="2">
    <source>
        <dbReference type="Proteomes" id="UP000184386"/>
    </source>
</evidence>
<proteinExistence type="predicted"/>
<dbReference type="RefSeq" id="WP_073277601.1">
    <property type="nucleotide sequence ID" value="NZ_FRAC01000015.1"/>
</dbReference>
<dbReference type="InterPro" id="IPR031682">
    <property type="entry name" value="EsaE"/>
</dbReference>
<sequence length="210" mass="23981">MNYNELYVLNTAIDGEDIYSLQKFSSKRMSLAAVEIVKDILIEKGFLEDYNTLTTKGLLEVRKIKQFKDAKKYAEVLNMVIGFIDEKEAVLLTADRNGDYLFAIIDPGKNVETLIDTFPELLQHIDAAAESQYENDTCVSSRDLLGEYKINIQTSFTITTVDIKAGEKSTKELFFESGGKRFYYDCANNLLHERDSDELVSLLRKRMEVV</sequence>
<organism evidence="1 2">
    <name type="scientific">Anaerocolumna jejuensis DSM 15929</name>
    <dbReference type="NCBI Taxonomy" id="1121322"/>
    <lineage>
        <taxon>Bacteria</taxon>
        <taxon>Bacillati</taxon>
        <taxon>Bacillota</taxon>
        <taxon>Clostridia</taxon>
        <taxon>Lachnospirales</taxon>
        <taxon>Lachnospiraceae</taxon>
        <taxon>Anaerocolumna</taxon>
    </lineage>
</organism>
<dbReference type="STRING" id="1121322.SAMN02745136_03149"/>
<dbReference type="EMBL" id="FRAC01000015">
    <property type="protein sequence ID" value="SHK70162.1"/>
    <property type="molecule type" value="Genomic_DNA"/>
</dbReference>
<keyword evidence="2" id="KW-1185">Reference proteome</keyword>
<evidence type="ECO:0000313" key="1">
    <source>
        <dbReference type="EMBL" id="SHK70162.1"/>
    </source>
</evidence>